<dbReference type="InterPro" id="IPR028020">
    <property type="entry name" value="ASX_DEUBAD_dom"/>
</dbReference>
<protein>
    <recommendedName>
        <fullName evidence="16">ABC transporter domain-containing protein</fullName>
    </recommendedName>
</protein>
<evidence type="ECO:0000256" key="4">
    <source>
        <dbReference type="ARBA" id="ARBA00022771"/>
    </source>
</evidence>
<feature type="compositionally biased region" description="Low complexity" evidence="10">
    <location>
        <begin position="856"/>
        <end position="868"/>
    </location>
</feature>
<dbReference type="PROSITE" id="PS51916">
    <property type="entry name" value="DEUBAD"/>
    <property type="match status" value="1"/>
</dbReference>
<evidence type="ECO:0000256" key="2">
    <source>
        <dbReference type="ARBA" id="ARBA00022723"/>
    </source>
</evidence>
<feature type="region of interest" description="Disordered" evidence="10">
    <location>
        <begin position="68"/>
        <end position="89"/>
    </location>
</feature>
<evidence type="ECO:0000256" key="11">
    <source>
        <dbReference type="SAM" id="Phobius"/>
    </source>
</evidence>
<sequence length="2435" mass="269694">MEEKLEVPVMSSADVGGDVPVELAQGIQEELVVLTEMSHISSVMNKERTNINKIGKKGIKHALRQQAKRRRKNTTIAAGGGSPNVAIHRMSSSPHCELEEMTTDTSNYRQPTMTEVISSIPGFHLRVPSRKRSNKKLSAAALIEQTRDGCVDLESPDSILAGTNLKSLLNRHTFASLPQLYQYKLLQLLPPVDRVPTQSETMYRCSSTALTNEFFARACEDWRERLAEGEFTPENQAKLKAEQEREKSKLDPWKLKHFEPMWGESLREWPALPPGTMGVPVAAANAQTPPGNKKEISKGISPLNNKIAKEKPPQPSLPLRTVGAVTRAVTSYREKKAAQESCSKVDSVSSSSCQRPCQDSPVFIQASPDSTADSQMVLVVEKKEEILVEDQVEYVITDDLDSSVVVIGQEGEIIKAEDLPIDMAPADDSMEYDTELVSDLLCRGVQIKPQPTSSGENELMNYNKRRTSDRGYAPGATPPKTSRQDDDVSEEDYSVSATEEIEDTSCYIDEVGEVVEDAAKEMENLHDVVERRNGKNEDETTVSEGVAGIAIAEKGDDSNVSIAYAEKQTAFDENKTDVKEEYSESPSESSPPISIDKSNLTTVAVDVSTQNSSSEHKLGNEESKSDPEHVSPARYSIKNAQQLEAHKSSNLDPAETGVCHCDESMPQELNSNLQVDSSKEAVPPRPASDDQDFEVDKTLGDVVALEQEVADRQSCQSVKAEALNQSTSQGEKWEVIAVDPNGGTSEVACSTATDAPISTSVPALPGLSNYENVLYQEDEELKEDEAAILAAAWDVVGSSSEFQHQVSAIPCQEELEVRIQESSLPAPQWDYDRQDAKCQPQGHVKLELEVTLTPEVDSSTVSSSSSSDNGSKLATNLDSVEPSSEMHTQSTPANSIDICVKSIDSPSEVQANPNITTSYNVTSPKGPPPSSPSPVGQSQPYSHQQQLQVVVCSNEGQSVTVIPPTTIVCLPGAPVSITSSHHLQSHHHHRPPTSMMTQSSMAQSSPVLPFIALSTSTPVRALVTKSVAKSSGRSGRNNVNNCKPPPGAVNLERSYQICQAVIQNSPNRHQLRCQLKPPPSLLNKGGVTPNPPAANRVASPGNPAPNPPNRSGGRVGIVQQPHSNAAAPTSRSHVVYRHVLASSAGGIPVNMAVLPPVHSTVHQEVMRGLELRRSNSAPPHSAEATRGVRPPSAPPLPPPFASAALPASTGVGSSNCACSMRAMIACSMCGAFCHDDCLISPTSRLCVMCYDTSPSFDDGSEEKSNLTNLRNPKLKQILAMHRNINATLNELEPYMEITSLLKRINVSYENITDIIKEVPEVNNIFVRLHKFMCGNSSDVTIEKMLEPRHSVDNLRGYLNSIQDAPAVIEYQYDKELSKECNAVYKHLETSPHLKFVWRFLKPFVRGRIVYAPNITVIRRVMSRIKRYTDTPKFSSFKKERGDLKIDPRMYNTTLEKLKDLLKFYDNLNQSDNSDSKELREAFEPTIQKSFDFLKTYQEAMHGLSNEKLANIGKQISEVLKCYTSINIEHYATEEEAEKRSMELSEKNELLAQITFNNTRTDNLDPFVRYKIRMNAERMYYSSMFSLSNGPNYKPFEDLKLITFGFVYLQDIVERSIIREHTNRTDIPGYVMKQMPHPCFVEDWFLSSLGGMFPMFMVLSWVYTASMIIKSIVYEKEQKLQETMQALGMNEGIHWCSWFFDCIIPMVITVFVLSTVLVYGGVVANAEYTLVVSFLLCYAVSTITMCFLVSVFFSKANLAASSGGIIFFITYLPFPLIDAWFPQVSPAFKEIGSLLSNVALGMGSKYFALRELEGTGAKWSNVGTSPIAGDRFSISKIMFIFIIDALLYFTFAWYIGNVFPGSYGIPKNWYFPFTISYWCPSAKRVKEEEVQSEKDNVYQDSDTIEADPLHLERGVAIKQMTKIYKGGKVAIEDLSLNFYQDQITAFLGTNGAGKTTTISILTGLFPPSKGTAEIYGQDVRYQMNLIRRSLGICPQYNILFLELKGHTLGEVQVEMQTILTDLGLYNKKDTYARHLSGGMKRKLSIAIAFIGKSRTVVLDEPTAGVDPFSRMGIWNLLIKYKRGRTIILTTHNMAEADLLGDRIAIVDGGKLVCCGSNTFLKSRFGWGYVLTVDLNLSYAPNKSDTMLYNELLDGISRIVPGSRVIEKFGTEIKVNLPPVSSNIQIYESLFEYLLSNKEKCGISSFGFSDTSLEEIFLKLTSENKEQDQVSKEESNQSIKDGKYASDFEFCQNGSGRATLPNQLKTMLLKRVWRNRRNKMELCMQLLLPAILVGICMSITSNLVLIHQPEPLVADIIRCPRGTTGMPPVCTSFYQLLPESSNRSQKYLDTLKGPTGIGTGCVNGSGNKDHNCGKSLLIAEVRPENNHSIDDCSCEKGRFTCNFNSSLGHPEIVQDRRLYVWNTVNDERKRFVNPVRY</sequence>
<feature type="compositionally biased region" description="Basic and acidic residues" evidence="10">
    <location>
        <begin position="572"/>
        <end position="582"/>
    </location>
</feature>
<feature type="transmembrane region" description="Helical" evidence="11">
    <location>
        <begin position="1836"/>
        <end position="1855"/>
    </location>
</feature>
<keyword evidence="11" id="KW-1133">Transmembrane helix</keyword>
<keyword evidence="3" id="KW-0547">Nucleotide-binding</keyword>
<dbReference type="Pfam" id="PF13922">
    <property type="entry name" value="PHD_3"/>
    <property type="match status" value="1"/>
</dbReference>
<feature type="region of interest" description="Disordered" evidence="10">
    <location>
        <begin position="1171"/>
        <end position="1200"/>
    </location>
</feature>
<dbReference type="CDD" id="cd03263">
    <property type="entry name" value="ABC_subfamily_A"/>
    <property type="match status" value="1"/>
</dbReference>
<evidence type="ECO:0000256" key="10">
    <source>
        <dbReference type="SAM" id="MobiDB-lite"/>
    </source>
</evidence>
<dbReference type="EMBL" id="AP028909">
    <property type="protein sequence ID" value="BES88375.1"/>
    <property type="molecule type" value="Genomic_DNA"/>
</dbReference>
<dbReference type="Gene3D" id="3.40.50.300">
    <property type="entry name" value="P-loop containing nucleotide triphosphate hydrolases"/>
    <property type="match status" value="1"/>
</dbReference>
<dbReference type="PROSITE" id="PS50893">
    <property type="entry name" value="ABC_TRANSPORTER_2"/>
    <property type="match status" value="1"/>
</dbReference>
<dbReference type="InterPro" id="IPR044867">
    <property type="entry name" value="DEUBAD_dom"/>
</dbReference>
<feature type="transmembrane region" description="Helical" evidence="11">
    <location>
        <begin position="1643"/>
        <end position="1668"/>
    </location>
</feature>
<dbReference type="InterPro" id="IPR026082">
    <property type="entry name" value="ABCA"/>
</dbReference>
<feature type="compositionally biased region" description="Acidic residues" evidence="10">
    <location>
        <begin position="487"/>
        <end position="497"/>
    </location>
</feature>
<keyword evidence="15" id="KW-1185">Reference proteome</keyword>
<feature type="transmembrane region" description="Helical" evidence="11">
    <location>
        <begin position="1757"/>
        <end position="1776"/>
    </location>
</feature>
<evidence type="ECO:0000313" key="14">
    <source>
        <dbReference type="EMBL" id="BES88375.1"/>
    </source>
</evidence>
<keyword evidence="4" id="KW-0863">Zinc-finger</keyword>
<feature type="region of interest" description="Disordered" evidence="10">
    <location>
        <begin position="572"/>
        <end position="631"/>
    </location>
</feature>
<feature type="compositionally biased region" description="Low complexity" evidence="10">
    <location>
        <begin position="584"/>
        <end position="595"/>
    </location>
</feature>
<evidence type="ECO:0000256" key="7">
    <source>
        <dbReference type="ARBA" id="ARBA00023015"/>
    </source>
</evidence>
<feature type="compositionally biased region" description="Polar residues" evidence="10">
    <location>
        <begin position="907"/>
        <end position="922"/>
    </location>
</feature>
<feature type="compositionally biased region" description="Low complexity" evidence="10">
    <location>
        <begin position="933"/>
        <end position="942"/>
    </location>
</feature>
<feature type="region of interest" description="Disordered" evidence="10">
    <location>
        <begin position="855"/>
        <end position="893"/>
    </location>
</feature>
<keyword evidence="6" id="KW-0067">ATP-binding</keyword>
<dbReference type="PROSITE" id="PS00211">
    <property type="entry name" value="ABC_TRANSPORTER_1"/>
    <property type="match status" value="1"/>
</dbReference>
<feature type="compositionally biased region" description="Polar residues" evidence="10">
    <location>
        <begin position="869"/>
        <end position="893"/>
    </location>
</feature>
<organism evidence="14 15">
    <name type="scientific">Nesidiocoris tenuis</name>
    <dbReference type="NCBI Taxonomy" id="355587"/>
    <lineage>
        <taxon>Eukaryota</taxon>
        <taxon>Metazoa</taxon>
        <taxon>Ecdysozoa</taxon>
        <taxon>Arthropoda</taxon>
        <taxon>Hexapoda</taxon>
        <taxon>Insecta</taxon>
        <taxon>Pterygota</taxon>
        <taxon>Neoptera</taxon>
        <taxon>Paraneoptera</taxon>
        <taxon>Hemiptera</taxon>
        <taxon>Heteroptera</taxon>
        <taxon>Panheteroptera</taxon>
        <taxon>Cimicomorpha</taxon>
        <taxon>Miridae</taxon>
        <taxon>Dicyphina</taxon>
        <taxon>Nesidiocoris</taxon>
    </lineage>
</organism>
<dbReference type="Proteomes" id="UP001307889">
    <property type="component" value="Chromosome 1"/>
</dbReference>
<dbReference type="InterPro" id="IPR003593">
    <property type="entry name" value="AAA+_ATPase"/>
</dbReference>
<dbReference type="PANTHER" id="PTHR19229">
    <property type="entry name" value="ATP-BINDING CASSETTE TRANSPORTER SUBFAMILY A ABCA"/>
    <property type="match status" value="1"/>
</dbReference>
<dbReference type="InterPro" id="IPR026905">
    <property type="entry name" value="ASX-like_PHD"/>
</dbReference>
<name>A0ABN7A7X1_9HEMI</name>
<evidence type="ECO:0000256" key="1">
    <source>
        <dbReference type="ARBA" id="ARBA00004123"/>
    </source>
</evidence>
<feature type="region of interest" description="Disordered" evidence="10">
    <location>
        <begin position="1074"/>
        <end position="1117"/>
    </location>
</feature>
<feature type="compositionally biased region" description="Basic and acidic residues" evidence="10">
    <location>
        <begin position="614"/>
        <end position="631"/>
    </location>
</feature>
<feature type="transmembrane region" description="Helical" evidence="11">
    <location>
        <begin position="2284"/>
        <end position="2304"/>
    </location>
</feature>
<feature type="region of interest" description="Disordered" evidence="10">
    <location>
        <begin position="465"/>
        <end position="497"/>
    </location>
</feature>
<feature type="transmembrane region" description="Helical" evidence="11">
    <location>
        <begin position="1727"/>
        <end position="1750"/>
    </location>
</feature>
<comment type="subcellular location">
    <subcellularLocation>
        <location evidence="1">Nucleus</location>
    </subcellularLocation>
</comment>
<reference evidence="14 15" key="1">
    <citation type="submission" date="2023-09" db="EMBL/GenBank/DDBJ databases">
        <title>Nesidiocoris tenuis whole genome shotgun sequence.</title>
        <authorList>
            <person name="Shibata T."/>
            <person name="Shimoda M."/>
            <person name="Kobayashi T."/>
            <person name="Uehara T."/>
        </authorList>
    </citation>
    <scope>NUCLEOTIDE SEQUENCE [LARGE SCALE GENOMIC DNA]</scope>
    <source>
        <strain evidence="14 15">Japan</strain>
    </source>
</reference>
<proteinExistence type="predicted"/>
<evidence type="ECO:0000256" key="9">
    <source>
        <dbReference type="ARBA" id="ARBA00023242"/>
    </source>
</evidence>
<keyword evidence="11" id="KW-0472">Membrane</keyword>
<dbReference type="Pfam" id="PF13919">
    <property type="entry name" value="ASXH"/>
    <property type="match status" value="1"/>
</dbReference>
<keyword evidence="2" id="KW-0479">Metal-binding</keyword>
<gene>
    <name evidence="14" type="ORF">NTJ_01181</name>
</gene>
<keyword evidence="7" id="KW-0805">Transcription regulation</keyword>
<feature type="compositionally biased region" description="Pro residues" evidence="10">
    <location>
        <begin position="1191"/>
        <end position="1200"/>
    </location>
</feature>
<dbReference type="PANTHER" id="PTHR19229:SF250">
    <property type="entry name" value="ABC TRANSPORTER DOMAIN-CONTAINING PROTEIN-RELATED"/>
    <property type="match status" value="1"/>
</dbReference>
<keyword evidence="9" id="KW-0539">Nucleus</keyword>
<accession>A0ABN7A7X1</accession>
<evidence type="ECO:0000256" key="8">
    <source>
        <dbReference type="ARBA" id="ARBA00023163"/>
    </source>
</evidence>
<dbReference type="SUPFAM" id="SSF52540">
    <property type="entry name" value="P-loop containing nucleoside triphosphate hydrolases"/>
    <property type="match status" value="1"/>
</dbReference>
<dbReference type="InterPro" id="IPR003439">
    <property type="entry name" value="ABC_transporter-like_ATP-bd"/>
</dbReference>
<evidence type="ECO:0000256" key="5">
    <source>
        <dbReference type="ARBA" id="ARBA00022833"/>
    </source>
</evidence>
<dbReference type="InterPro" id="IPR027417">
    <property type="entry name" value="P-loop_NTPase"/>
</dbReference>
<feature type="transmembrane region" description="Helical" evidence="11">
    <location>
        <begin position="1697"/>
        <end position="1721"/>
    </location>
</feature>
<feature type="region of interest" description="Disordered" evidence="10">
    <location>
        <begin position="643"/>
        <end position="662"/>
    </location>
</feature>
<feature type="compositionally biased region" description="Polar residues" evidence="10">
    <location>
        <begin position="596"/>
        <end position="613"/>
    </location>
</feature>
<evidence type="ECO:0000259" key="13">
    <source>
        <dbReference type="PROSITE" id="PS51916"/>
    </source>
</evidence>
<feature type="domain" description="ABC transporter" evidence="12">
    <location>
        <begin position="1914"/>
        <end position="2132"/>
    </location>
</feature>
<evidence type="ECO:0008006" key="16">
    <source>
        <dbReference type="Google" id="ProtNLM"/>
    </source>
</evidence>
<feature type="region of interest" description="Disordered" evidence="10">
    <location>
        <begin position="907"/>
        <end position="942"/>
    </location>
</feature>
<evidence type="ECO:0000256" key="3">
    <source>
        <dbReference type="ARBA" id="ARBA00022741"/>
    </source>
</evidence>
<keyword evidence="8" id="KW-0804">Transcription</keyword>
<keyword evidence="5" id="KW-0862">Zinc</keyword>
<evidence type="ECO:0000259" key="12">
    <source>
        <dbReference type="PROSITE" id="PS50893"/>
    </source>
</evidence>
<evidence type="ECO:0000313" key="15">
    <source>
        <dbReference type="Proteomes" id="UP001307889"/>
    </source>
</evidence>
<evidence type="ECO:0000256" key="6">
    <source>
        <dbReference type="ARBA" id="ARBA00022840"/>
    </source>
</evidence>
<dbReference type="InterPro" id="IPR017871">
    <property type="entry name" value="ABC_transporter-like_CS"/>
</dbReference>
<dbReference type="Pfam" id="PF00005">
    <property type="entry name" value="ABC_tran"/>
    <property type="match status" value="1"/>
</dbReference>
<keyword evidence="11" id="KW-0812">Transmembrane</keyword>
<dbReference type="SMART" id="SM00382">
    <property type="entry name" value="AAA"/>
    <property type="match status" value="1"/>
</dbReference>
<feature type="domain" description="DEUBAD" evidence="13">
    <location>
        <begin position="156"/>
        <end position="267"/>
    </location>
</feature>